<proteinExistence type="predicted"/>
<organism evidence="1 2">
    <name type="scientific">Halomonas alkalicola</name>
    <dbReference type="NCBI Taxonomy" id="1930622"/>
    <lineage>
        <taxon>Bacteria</taxon>
        <taxon>Pseudomonadati</taxon>
        <taxon>Pseudomonadota</taxon>
        <taxon>Gammaproteobacteria</taxon>
        <taxon>Oceanospirillales</taxon>
        <taxon>Halomonadaceae</taxon>
        <taxon>Halomonas</taxon>
    </lineage>
</organism>
<sequence length="349" mass="38093">MRWAFVNGGPARLLVAGLGGLLAACSGGGDSNDRLVDYQRELARRLDLAPPTPAAPDKIGAFPGPRERLVVIPETREGLLNVFALRECHITTLVAERNSTLGRVAPASQVWRYELTLWQRLSDCLESKVPERLADADRERLERLTRTKTEQLPRAAWNGLFGSEEWAGSFSRVSAPLPADALAPPEAQLAALAYLQALTDLPAQTDSAANDVPPPDPEALEGHLRALNERPYTAELLRTLVLATQRLEEASALAERALARHDGCLTPALEEAEHDEWLAQWLEALSGAAQAWLAGLEPLFGSLDSPPDAVSAYHREWLSRESAAAPLPAFEAARDHHQALRSTLAERCR</sequence>
<dbReference type="PROSITE" id="PS51257">
    <property type="entry name" value="PROKAR_LIPOPROTEIN"/>
    <property type="match status" value="1"/>
</dbReference>
<dbReference type="EMBL" id="CP131913">
    <property type="protein sequence ID" value="WLI73091.1"/>
    <property type="molecule type" value="Genomic_DNA"/>
</dbReference>
<evidence type="ECO:0000313" key="2">
    <source>
        <dbReference type="Proteomes" id="UP001235344"/>
    </source>
</evidence>
<accession>A0ABY9H4M6</accession>
<gene>
    <name evidence="1" type="ORF">B6N23_15300</name>
</gene>
<dbReference type="Pfam" id="PF11279">
    <property type="entry name" value="DUF3080"/>
    <property type="match status" value="1"/>
</dbReference>
<dbReference type="InterPro" id="IPR021431">
    <property type="entry name" value="DUF3080"/>
</dbReference>
<keyword evidence="2" id="KW-1185">Reference proteome</keyword>
<name>A0ABY9H4M6_9GAMM</name>
<protein>
    <submittedName>
        <fullName evidence="1">DUF3080 family protein</fullName>
    </submittedName>
</protein>
<evidence type="ECO:0000313" key="1">
    <source>
        <dbReference type="EMBL" id="WLI73091.1"/>
    </source>
</evidence>
<dbReference type="Proteomes" id="UP001235344">
    <property type="component" value="Chromosome"/>
</dbReference>
<reference evidence="1 2" key="1">
    <citation type="submission" date="2023-08" db="EMBL/GenBank/DDBJ databases">
        <title>Transcriptome Analysis of Halomonas alkalicola CICC 11012s to Identify the Genes Involved in Alkaline Tolerances.</title>
        <authorList>
            <person name="Zhai L."/>
        </authorList>
    </citation>
    <scope>NUCLEOTIDE SEQUENCE [LARGE SCALE GENOMIC DNA]</scope>
    <source>
        <strain evidence="1 2">CICC 11012s</strain>
    </source>
</reference>
<dbReference type="RefSeq" id="WP_305500430.1">
    <property type="nucleotide sequence ID" value="NZ_CP131913.1"/>
</dbReference>